<organism evidence="1 2">
    <name type="scientific">Zarea fungicola</name>
    <dbReference type="NCBI Taxonomy" id="93591"/>
    <lineage>
        <taxon>Eukaryota</taxon>
        <taxon>Fungi</taxon>
        <taxon>Dikarya</taxon>
        <taxon>Ascomycota</taxon>
        <taxon>Pezizomycotina</taxon>
        <taxon>Sordariomycetes</taxon>
        <taxon>Hypocreomycetidae</taxon>
        <taxon>Hypocreales</taxon>
        <taxon>Cordycipitaceae</taxon>
        <taxon>Zarea</taxon>
    </lineage>
</organism>
<proteinExistence type="predicted"/>
<dbReference type="EMBL" id="JANJQO010003526">
    <property type="protein sequence ID" value="KAJ2958835.1"/>
    <property type="molecule type" value="Genomic_DNA"/>
</dbReference>
<evidence type="ECO:0000313" key="2">
    <source>
        <dbReference type="Proteomes" id="UP001143910"/>
    </source>
</evidence>
<dbReference type="Proteomes" id="UP001143910">
    <property type="component" value="Unassembled WGS sequence"/>
</dbReference>
<accession>A0ACC1MDZ4</accession>
<sequence length="248" mass="27253">MEKTARPPINLALPNEVAQASTKEYQAYVTDGSEGPETNQSDEVAAPSSPQATTSTTQTVAASREEPCQSDAVVQSCQSDAVVQPCQSDIVVQANAKEEVRATTSPIATPQTTHLVQIQYKVIVSRKPKLVERSWYPRGAFQDYTMDRFKDEIGLTWSGGTQGIRCRLMGPGVDSTNDLMHGRDSQFECFKKSVKLAVKDGLRLTETDASGQDMTFHLVIEEWREGDQAVDAMSDDVDDMSVVIEGWE</sequence>
<protein>
    <submittedName>
        <fullName evidence="1">Uncharacterized protein</fullName>
    </submittedName>
</protein>
<comment type="caution">
    <text evidence="1">The sequence shown here is derived from an EMBL/GenBank/DDBJ whole genome shotgun (WGS) entry which is preliminary data.</text>
</comment>
<name>A0ACC1MDZ4_9HYPO</name>
<keyword evidence="2" id="KW-1185">Reference proteome</keyword>
<gene>
    <name evidence="1" type="ORF">NQ176_g11159</name>
</gene>
<evidence type="ECO:0000313" key="1">
    <source>
        <dbReference type="EMBL" id="KAJ2958835.1"/>
    </source>
</evidence>
<reference evidence="1" key="1">
    <citation type="submission" date="2022-08" db="EMBL/GenBank/DDBJ databases">
        <title>Genome Sequence of Lecanicillium fungicola.</title>
        <authorList>
            <person name="Buettner E."/>
        </authorList>
    </citation>
    <scope>NUCLEOTIDE SEQUENCE</scope>
    <source>
        <strain evidence="1">Babe33</strain>
    </source>
</reference>